<comment type="caution">
    <text evidence="1">The sequence shown here is derived from an EMBL/GenBank/DDBJ whole genome shotgun (WGS) entry which is preliminary data.</text>
</comment>
<proteinExistence type="predicted"/>
<dbReference type="AlphaFoldDB" id="A0A9W4IF57"/>
<dbReference type="SUPFAM" id="SSF51735">
    <property type="entry name" value="NAD(P)-binding Rossmann-fold domains"/>
    <property type="match status" value="1"/>
</dbReference>
<dbReference type="Gene3D" id="3.40.50.720">
    <property type="entry name" value="NAD(P)-binding Rossmann-like Domain"/>
    <property type="match status" value="1"/>
</dbReference>
<evidence type="ECO:0000313" key="2">
    <source>
        <dbReference type="Proteomes" id="UP001152646"/>
    </source>
</evidence>
<dbReference type="EMBL" id="CAJVPA010000044">
    <property type="protein sequence ID" value="CAG8267915.1"/>
    <property type="molecule type" value="Genomic_DNA"/>
</dbReference>
<accession>A0A9W4IF57</accession>
<sequence length="260" mass="27727">MASKALAIIAGVGPGTGASIARKFAKAYSVVVLARNPDNYDPVVQEINSSGGQAIGISTDVSSSNSVNAAFDKIAEQYPSHKVAAAVFNPGGGFVRKPFLELTEADYSTALASQGQGAFNFAQRSIPLLLEARGASEHPPTLIFTGATASLKGSANFAAFASGKFALRALAQSLAREFGPQGLHVSHTIIDGIIDIPRTKAWVLEHEDAKLNPDAVCPSPGNWCNFTDGIQIADSYWYLHTQPRTTFAFELDLRPYIEKW</sequence>
<evidence type="ECO:0000313" key="1">
    <source>
        <dbReference type="EMBL" id="CAG8267915.1"/>
    </source>
</evidence>
<dbReference type="InterPro" id="IPR002347">
    <property type="entry name" value="SDR_fam"/>
</dbReference>
<organism evidence="1 2">
    <name type="scientific">Penicillium salamii</name>
    <dbReference type="NCBI Taxonomy" id="1612424"/>
    <lineage>
        <taxon>Eukaryota</taxon>
        <taxon>Fungi</taxon>
        <taxon>Dikarya</taxon>
        <taxon>Ascomycota</taxon>
        <taxon>Pezizomycotina</taxon>
        <taxon>Eurotiomycetes</taxon>
        <taxon>Eurotiomycetidae</taxon>
        <taxon>Eurotiales</taxon>
        <taxon>Aspergillaceae</taxon>
        <taxon>Penicillium</taxon>
    </lineage>
</organism>
<protein>
    <recommendedName>
        <fullName evidence="3">Oxidoreductase</fullName>
    </recommendedName>
</protein>
<dbReference type="Pfam" id="PF00106">
    <property type="entry name" value="adh_short"/>
    <property type="match status" value="1"/>
</dbReference>
<dbReference type="OrthoDB" id="5399006at2759"/>
<dbReference type="PANTHER" id="PTHR43431">
    <property type="entry name" value="OXIDOREDUCTASE, SHORT CHAIN DEHYDROGENASE/REDUCTASE FAMILY (AFU_ORTHOLOGUE AFUA_5G14000)"/>
    <property type="match status" value="1"/>
</dbReference>
<dbReference type="PANTHER" id="PTHR43431:SF7">
    <property type="entry name" value="OXIDOREDUCTASE, SHORT CHAIN DEHYDROGENASE_REDUCTASE FAMILY (AFU_ORTHOLOGUE AFUA_5G14000)"/>
    <property type="match status" value="1"/>
</dbReference>
<evidence type="ECO:0008006" key="3">
    <source>
        <dbReference type="Google" id="ProtNLM"/>
    </source>
</evidence>
<gene>
    <name evidence="1" type="ORF">PSALAMII_LOCUS1160</name>
</gene>
<reference evidence="1" key="1">
    <citation type="submission" date="2021-07" db="EMBL/GenBank/DDBJ databases">
        <authorList>
            <person name="Branca A.L. A."/>
        </authorList>
    </citation>
    <scope>NUCLEOTIDE SEQUENCE</scope>
</reference>
<dbReference type="PRINTS" id="PR00081">
    <property type="entry name" value="GDHRDH"/>
</dbReference>
<dbReference type="InterPro" id="IPR036291">
    <property type="entry name" value="NAD(P)-bd_dom_sf"/>
</dbReference>
<dbReference type="Proteomes" id="UP001152646">
    <property type="component" value="Unassembled WGS sequence"/>
</dbReference>
<name>A0A9W4IF57_9EURO</name>